<evidence type="ECO:0000256" key="2">
    <source>
        <dbReference type="SAM" id="Phobius"/>
    </source>
</evidence>
<keyword evidence="2" id="KW-1133">Transmembrane helix</keyword>
<keyword evidence="3" id="KW-0732">Signal</keyword>
<dbReference type="NCBIfam" id="NF041528">
    <property type="entry name" value="strep_LAETG"/>
    <property type="match status" value="1"/>
</dbReference>
<keyword evidence="6" id="KW-1185">Reference proteome</keyword>
<dbReference type="RefSeq" id="WP_311703948.1">
    <property type="nucleotide sequence ID" value="NZ_JAVREL010000004.1"/>
</dbReference>
<proteinExistence type="predicted"/>
<dbReference type="InterPro" id="IPR023849">
    <property type="entry name" value="TQXA_dom"/>
</dbReference>
<gene>
    <name evidence="5" type="ORF">RM590_09290</name>
</gene>
<reference evidence="6" key="1">
    <citation type="submission" date="2023-07" db="EMBL/GenBank/DDBJ databases">
        <title>30 novel species of actinomycetes from the DSMZ collection.</title>
        <authorList>
            <person name="Nouioui I."/>
        </authorList>
    </citation>
    <scope>NUCLEOTIDE SEQUENCE [LARGE SCALE GENOMIC DNA]</scope>
    <source>
        <strain evidence="6">DSM 44938</strain>
    </source>
</reference>
<name>A0ABU2MMI8_9ACTN</name>
<evidence type="ECO:0000313" key="5">
    <source>
        <dbReference type="EMBL" id="MDT0342814.1"/>
    </source>
</evidence>
<evidence type="ECO:0000256" key="3">
    <source>
        <dbReference type="SAM" id="SignalP"/>
    </source>
</evidence>
<evidence type="ECO:0000259" key="4">
    <source>
        <dbReference type="Pfam" id="PF08341"/>
    </source>
</evidence>
<keyword evidence="2" id="KW-0812">Transmembrane</keyword>
<evidence type="ECO:0000256" key="1">
    <source>
        <dbReference type="SAM" id="MobiDB-lite"/>
    </source>
</evidence>
<comment type="caution">
    <text evidence="5">The sequence shown here is derived from an EMBL/GenBank/DDBJ whole genome shotgun (WGS) entry which is preliminary data.</text>
</comment>
<dbReference type="InterPro" id="IPR013552">
    <property type="entry name" value="Thioester_dom"/>
</dbReference>
<feature type="chain" id="PRO_5046865078" evidence="3">
    <location>
        <begin position="36"/>
        <end position="470"/>
    </location>
</feature>
<protein>
    <submittedName>
        <fullName evidence="5">Thioester domain-containing protein</fullName>
    </submittedName>
</protein>
<dbReference type="Gene3D" id="1.10.150.480">
    <property type="match status" value="1"/>
</dbReference>
<keyword evidence="2" id="KW-0472">Membrane</keyword>
<dbReference type="NCBIfam" id="TIGR01167">
    <property type="entry name" value="LPXTG_anchor"/>
    <property type="match status" value="1"/>
</dbReference>
<feature type="domain" description="Thioester" evidence="4">
    <location>
        <begin position="86"/>
        <end position="187"/>
    </location>
</feature>
<evidence type="ECO:0000313" key="6">
    <source>
        <dbReference type="Proteomes" id="UP001183246"/>
    </source>
</evidence>
<dbReference type="Proteomes" id="UP001183246">
    <property type="component" value="Unassembled WGS sequence"/>
</dbReference>
<sequence>MISARRRVAPRLAATAFAAGLFAAGSIAAAGPAAADDSPGSGGATATLEGLVTHGTVDVTMPDGTEHSIEGGLFNLAAADGGALQTYCIDFNTPARNGTQYRETGWGSSTLHNNPDAGKIHWILQNSYPAVDEMTLASNAGIDGSLSKEQAAAGTQAAIWELSDGVDAVPENENAAHLTEWLLSSAEDVPEPGASLQLSPAQVSGQPGQIIGPVTVDTTAESVFVTPDEAAAEQGVTIVDVNGEWVTDDQPVADGTELYFSVPADAEDGTASLTATATSQIPVGRAFTGVDTVTQTLILAGSSESSVSASASVNWASEGQPSVAVTAEEICAEGGVQVTVNNTGDVPFELELAGETIEVAPETAESVVVPVQDGQEYEIEIAHPDETQEPWRFTGTLDCAADVDDNEPAPASTGGSGGEPADDGTDLAETGSSTNPGMIAGIAVALLVAGGGAVFFVRRRAATAGAGADE</sequence>
<dbReference type="NCBIfam" id="TIGR03934">
    <property type="entry name" value="TQXA_dom"/>
    <property type="match status" value="1"/>
</dbReference>
<accession>A0ABU2MMI8</accession>
<feature type="region of interest" description="Disordered" evidence="1">
    <location>
        <begin position="400"/>
        <end position="433"/>
    </location>
</feature>
<dbReference type="EMBL" id="JAVREL010000004">
    <property type="protein sequence ID" value="MDT0342814.1"/>
    <property type="molecule type" value="Genomic_DNA"/>
</dbReference>
<feature type="transmembrane region" description="Helical" evidence="2">
    <location>
        <begin position="437"/>
        <end position="457"/>
    </location>
</feature>
<dbReference type="Pfam" id="PF08341">
    <property type="entry name" value="TED"/>
    <property type="match status" value="1"/>
</dbReference>
<organism evidence="5 6">
    <name type="scientific">Streptomyces litchfieldiae</name>
    <dbReference type="NCBI Taxonomy" id="3075543"/>
    <lineage>
        <taxon>Bacteria</taxon>
        <taxon>Bacillati</taxon>
        <taxon>Actinomycetota</taxon>
        <taxon>Actinomycetes</taxon>
        <taxon>Kitasatosporales</taxon>
        <taxon>Streptomycetaceae</taxon>
        <taxon>Streptomyces</taxon>
    </lineage>
</organism>
<feature type="signal peptide" evidence="3">
    <location>
        <begin position="1"/>
        <end position="35"/>
    </location>
</feature>